<evidence type="ECO:0000256" key="1">
    <source>
        <dbReference type="SAM" id="MobiDB-lite"/>
    </source>
</evidence>
<evidence type="ECO:0000313" key="2">
    <source>
        <dbReference type="EMBL" id="CAB4016259.1"/>
    </source>
</evidence>
<feature type="compositionally biased region" description="Basic residues" evidence="1">
    <location>
        <begin position="1"/>
        <end position="10"/>
    </location>
</feature>
<proteinExistence type="predicted"/>
<evidence type="ECO:0000313" key="3">
    <source>
        <dbReference type="Proteomes" id="UP001152795"/>
    </source>
</evidence>
<dbReference type="AlphaFoldDB" id="A0A6S7IH19"/>
<dbReference type="EMBL" id="CACRXK020009045">
    <property type="protein sequence ID" value="CAB4016259.1"/>
    <property type="molecule type" value="Genomic_DNA"/>
</dbReference>
<sequence length="184" mass="20642">MNKSWRKSNKNKVQDDQRQRSRKERNLEDCVAAVVVNISKTVHAVEASNNSSYEDGDFFIGVVNEVSDTNDEISLQLLIEGSDSIKAKLDTGAQVNVMPVHVYNSLKTKSKVLQPTKVKLIAYGGNRIGQGCLSHEYHIQLKPGVKPVVHGARKTPVSLRDKVKHELERMEKLNILRRVDEPTA</sequence>
<keyword evidence="3" id="KW-1185">Reference proteome</keyword>
<dbReference type="Proteomes" id="UP001152795">
    <property type="component" value="Unassembled WGS sequence"/>
</dbReference>
<feature type="region of interest" description="Disordered" evidence="1">
    <location>
        <begin position="1"/>
        <end position="24"/>
    </location>
</feature>
<dbReference type="OrthoDB" id="6514743at2759"/>
<accession>A0A6S7IH19</accession>
<dbReference type="Gene3D" id="3.10.10.10">
    <property type="entry name" value="HIV Type 1 Reverse Transcriptase, subunit A, domain 1"/>
    <property type="match status" value="1"/>
</dbReference>
<dbReference type="InterPro" id="IPR021109">
    <property type="entry name" value="Peptidase_aspartic_dom_sf"/>
</dbReference>
<organism evidence="2 3">
    <name type="scientific">Paramuricea clavata</name>
    <name type="common">Red gorgonian</name>
    <name type="synonym">Violescent sea-whip</name>
    <dbReference type="NCBI Taxonomy" id="317549"/>
    <lineage>
        <taxon>Eukaryota</taxon>
        <taxon>Metazoa</taxon>
        <taxon>Cnidaria</taxon>
        <taxon>Anthozoa</taxon>
        <taxon>Octocorallia</taxon>
        <taxon>Malacalcyonacea</taxon>
        <taxon>Plexauridae</taxon>
        <taxon>Paramuricea</taxon>
    </lineage>
</organism>
<feature type="compositionally biased region" description="Basic and acidic residues" evidence="1">
    <location>
        <begin position="12"/>
        <end position="24"/>
    </location>
</feature>
<gene>
    <name evidence="2" type="ORF">PACLA_8A076049</name>
</gene>
<dbReference type="SUPFAM" id="SSF50630">
    <property type="entry name" value="Acid proteases"/>
    <property type="match status" value="1"/>
</dbReference>
<comment type="caution">
    <text evidence="2">The sequence shown here is derived from an EMBL/GenBank/DDBJ whole genome shotgun (WGS) entry which is preliminary data.</text>
</comment>
<name>A0A6S7IH19_PARCT</name>
<reference evidence="2" key="1">
    <citation type="submission" date="2020-04" db="EMBL/GenBank/DDBJ databases">
        <authorList>
            <person name="Alioto T."/>
            <person name="Alioto T."/>
            <person name="Gomez Garrido J."/>
        </authorList>
    </citation>
    <scope>NUCLEOTIDE SEQUENCE</scope>
    <source>
        <strain evidence="2">A484AB</strain>
    </source>
</reference>
<protein>
    <submittedName>
        <fullName evidence="2">Uncharacterized protein</fullName>
    </submittedName>
</protein>